<sequence>MIPKNLFLWTNQFDQPCIDICPEIKLEKCYDMTIPYGDFVPSVKDFFKIQRLDNGQPKRINVTEEVLIFLSYQLKNATTSFQQESSNEETMKILSELFWALRNCSTSPQTQNYIVEKTDISVSVVRLFECVKKQQKFVQIILQFLLNLISANRTTTETIHNRFFYYIKKFISEKIFVYECSALVYNISLFVTLCDIETLEMIFDLNDSEHQNEFMCFYLESCVSKPEFWNIYEGLKVENRLKILEIQNQMQIQNNPHSLPDCGLNILINNFLKSGETVVQAYMEDGLKAHEISLILEILSSISSREEYLSKLQNSKDILINAGVWLINVHRLGKTSDNCFTPVQKLSECDSISGDIGRHPAFGFKADLVRLIGNLCWKNTQLQDLARTAEIIPIILDCCNMDTKNPFIMQWCILAIRNLCENNPDNQKMIAGLHQNGTVSSEILEEMGINLQSDNEGHLKIVSLDSLRQ</sequence>
<evidence type="ECO:0000256" key="5">
    <source>
        <dbReference type="ARBA" id="ARBA00045173"/>
    </source>
</evidence>
<dbReference type="Proteomes" id="UP001153737">
    <property type="component" value="Chromosome 4"/>
</dbReference>
<dbReference type="GO" id="GO:0051301">
    <property type="term" value="P:cell division"/>
    <property type="evidence" value="ECO:0007669"/>
    <property type="project" value="UniProtKB-KW"/>
</dbReference>
<accession>A0A9P0DQG1</accession>
<dbReference type="Pfam" id="PF09759">
    <property type="entry name" value="Atx10homo_assoc"/>
    <property type="match status" value="1"/>
</dbReference>
<dbReference type="OrthoDB" id="379794at2759"/>
<evidence type="ECO:0000256" key="2">
    <source>
        <dbReference type="ARBA" id="ARBA00018804"/>
    </source>
</evidence>
<dbReference type="InterPro" id="IPR016024">
    <property type="entry name" value="ARM-type_fold"/>
</dbReference>
<organism evidence="7 8">
    <name type="scientific">Phaedon cochleariae</name>
    <name type="common">Mustard beetle</name>
    <dbReference type="NCBI Taxonomy" id="80249"/>
    <lineage>
        <taxon>Eukaryota</taxon>
        <taxon>Metazoa</taxon>
        <taxon>Ecdysozoa</taxon>
        <taxon>Arthropoda</taxon>
        <taxon>Hexapoda</taxon>
        <taxon>Insecta</taxon>
        <taxon>Pterygota</taxon>
        <taxon>Neoptera</taxon>
        <taxon>Endopterygota</taxon>
        <taxon>Coleoptera</taxon>
        <taxon>Polyphaga</taxon>
        <taxon>Cucujiformia</taxon>
        <taxon>Chrysomeloidea</taxon>
        <taxon>Chrysomelidae</taxon>
        <taxon>Chrysomelinae</taxon>
        <taxon>Chrysomelini</taxon>
        <taxon>Phaedon</taxon>
    </lineage>
</organism>
<dbReference type="InterPro" id="IPR011989">
    <property type="entry name" value="ARM-like"/>
</dbReference>
<keyword evidence="8" id="KW-1185">Reference proteome</keyword>
<evidence type="ECO:0000256" key="3">
    <source>
        <dbReference type="ARBA" id="ARBA00022618"/>
    </source>
</evidence>
<dbReference type="GO" id="GO:0031175">
    <property type="term" value="P:neuron projection development"/>
    <property type="evidence" value="ECO:0007669"/>
    <property type="project" value="TreeGrafter"/>
</dbReference>
<dbReference type="InterPro" id="IPR051374">
    <property type="entry name" value="Ataxin-10/CTR86_families"/>
</dbReference>
<dbReference type="Gene3D" id="1.25.10.10">
    <property type="entry name" value="Leucine-rich Repeat Variant"/>
    <property type="match status" value="1"/>
</dbReference>
<reference evidence="7" key="2">
    <citation type="submission" date="2022-10" db="EMBL/GenBank/DDBJ databases">
        <authorList>
            <consortium name="ENA_rothamsted_submissions"/>
            <consortium name="culmorum"/>
            <person name="King R."/>
        </authorList>
    </citation>
    <scope>NUCLEOTIDE SEQUENCE</scope>
</reference>
<comment type="similarity">
    <text evidence="1">Belongs to the ataxin-10 family.</text>
</comment>
<keyword evidence="3" id="KW-0132">Cell division</keyword>
<protein>
    <recommendedName>
        <fullName evidence="2">Ataxin-10</fullName>
    </recommendedName>
</protein>
<evidence type="ECO:0000256" key="1">
    <source>
        <dbReference type="ARBA" id="ARBA00008384"/>
    </source>
</evidence>
<proteinExistence type="inferred from homology"/>
<dbReference type="EMBL" id="OU896710">
    <property type="protein sequence ID" value="CAH1164454.1"/>
    <property type="molecule type" value="Genomic_DNA"/>
</dbReference>
<evidence type="ECO:0000259" key="6">
    <source>
        <dbReference type="Pfam" id="PF09759"/>
    </source>
</evidence>
<reference evidence="7" key="1">
    <citation type="submission" date="2022-01" db="EMBL/GenBank/DDBJ databases">
        <authorList>
            <person name="King R."/>
        </authorList>
    </citation>
    <scope>NUCLEOTIDE SEQUENCE</scope>
</reference>
<evidence type="ECO:0000256" key="4">
    <source>
        <dbReference type="ARBA" id="ARBA00023306"/>
    </source>
</evidence>
<dbReference type="AlphaFoldDB" id="A0A9P0DQG1"/>
<dbReference type="PANTHER" id="PTHR13255:SF0">
    <property type="entry name" value="ATAXIN-10"/>
    <property type="match status" value="1"/>
</dbReference>
<evidence type="ECO:0000313" key="8">
    <source>
        <dbReference type="Proteomes" id="UP001153737"/>
    </source>
</evidence>
<dbReference type="GO" id="GO:0005829">
    <property type="term" value="C:cytosol"/>
    <property type="evidence" value="ECO:0007669"/>
    <property type="project" value="TreeGrafter"/>
</dbReference>
<dbReference type="InterPro" id="IPR019156">
    <property type="entry name" value="Ataxin-10_domain"/>
</dbReference>
<keyword evidence="4" id="KW-0131">Cell cycle</keyword>
<evidence type="ECO:0000313" key="7">
    <source>
        <dbReference type="EMBL" id="CAH1164454.1"/>
    </source>
</evidence>
<dbReference type="PANTHER" id="PTHR13255">
    <property type="entry name" value="ATAXIN-10"/>
    <property type="match status" value="1"/>
</dbReference>
<comment type="function">
    <text evidence="5">May play a role in the regulation of cytokinesis. May play a role in signaling by stimulating protein glycosylation. Induces neuritogenesis by activating the Ras-MAP kinase pathway and is necessary for the survival of cerebellar neurons. Does not appear to play a major role in ciliogenesis.</text>
</comment>
<dbReference type="SUPFAM" id="SSF48371">
    <property type="entry name" value="ARM repeat"/>
    <property type="match status" value="1"/>
</dbReference>
<name>A0A9P0DQG1_PHACE</name>
<feature type="domain" description="Ataxin-10" evidence="6">
    <location>
        <begin position="364"/>
        <end position="461"/>
    </location>
</feature>
<gene>
    <name evidence="7" type="ORF">PHAECO_LOCUS8157</name>
</gene>